<dbReference type="GO" id="GO:0070773">
    <property type="term" value="F:protein-N-terminal glutamine amidohydrolase activity"/>
    <property type="evidence" value="ECO:0007669"/>
    <property type="project" value="UniProtKB-UniRule"/>
</dbReference>
<dbReference type="EMBL" id="CAJVPS010006997">
    <property type="protein sequence ID" value="CAG8630576.1"/>
    <property type="molecule type" value="Genomic_DNA"/>
</dbReference>
<comment type="similarity">
    <text evidence="1 8">Belongs to the NTAQ1 family.</text>
</comment>
<dbReference type="InterPro" id="IPR037132">
    <property type="entry name" value="N_Gln_amidohydro_ab_roll_sf"/>
</dbReference>
<dbReference type="GO" id="GO:0008418">
    <property type="term" value="F:protein-N-terminal asparagine amidohydrolase activity"/>
    <property type="evidence" value="ECO:0007669"/>
    <property type="project" value="UniProtKB-UniRule"/>
</dbReference>
<dbReference type="OrthoDB" id="191192at2759"/>
<dbReference type="Gene3D" id="3.10.620.10">
    <property type="entry name" value="Protein N-terminal glutamine amidohydrolase, alpha beta roll"/>
    <property type="match status" value="1"/>
</dbReference>
<evidence type="ECO:0000256" key="7">
    <source>
        <dbReference type="ARBA" id="ARBA00048768"/>
    </source>
</evidence>
<dbReference type="GO" id="GO:0005829">
    <property type="term" value="C:cytosol"/>
    <property type="evidence" value="ECO:0007669"/>
    <property type="project" value="TreeGrafter"/>
</dbReference>
<evidence type="ECO:0000256" key="5">
    <source>
        <dbReference type="ARBA" id="ARBA00022801"/>
    </source>
</evidence>
<name>A0A9N9D964_9GLOM</name>
<proteinExistence type="inferred from homology"/>
<comment type="catalytic activity">
    <reaction evidence="7 8">
        <text>N-terminal L-glutaminyl-[protein] + H2O = N-terminal L-glutamyl-[protein] + NH4(+)</text>
        <dbReference type="Rhea" id="RHEA:50680"/>
        <dbReference type="Rhea" id="RHEA-COMP:12668"/>
        <dbReference type="Rhea" id="RHEA-COMP:12777"/>
        <dbReference type="ChEBI" id="CHEBI:15377"/>
        <dbReference type="ChEBI" id="CHEBI:28938"/>
        <dbReference type="ChEBI" id="CHEBI:64721"/>
        <dbReference type="ChEBI" id="CHEBI:64722"/>
        <dbReference type="EC" id="3.5.1.122"/>
    </reaction>
</comment>
<evidence type="ECO:0000313" key="11">
    <source>
        <dbReference type="Proteomes" id="UP000789508"/>
    </source>
</evidence>
<reference evidence="10" key="1">
    <citation type="submission" date="2021-06" db="EMBL/GenBank/DDBJ databases">
        <authorList>
            <person name="Kallberg Y."/>
            <person name="Tangrot J."/>
            <person name="Rosling A."/>
        </authorList>
    </citation>
    <scope>NUCLEOTIDE SEQUENCE</scope>
    <source>
        <strain evidence="10">FL130A</strain>
    </source>
</reference>
<evidence type="ECO:0000256" key="2">
    <source>
        <dbReference type="ARBA" id="ARBA00011245"/>
    </source>
</evidence>
<dbReference type="InterPro" id="IPR039733">
    <property type="entry name" value="NTAQ1"/>
</dbReference>
<dbReference type="PANTHER" id="PTHR13035:SF0">
    <property type="entry name" value="PROTEIN N-TERMINAL GLUTAMINE AMIDOHYDROLASE"/>
    <property type="match status" value="1"/>
</dbReference>
<comment type="subunit">
    <text evidence="2 8">Monomer.</text>
</comment>
<dbReference type="Pfam" id="PF09764">
    <property type="entry name" value="Nt_Gln_amidase"/>
    <property type="match status" value="1"/>
</dbReference>
<comment type="function">
    <text evidence="8">Mediates the side-chain deamidation of N-terminal glutamine residues to glutamate, an important step in N-end rule pathway of protein degradation. Conversion of the resulting N-terminal glutamine to glutamate renders the protein susceptible to arginylation, polyubiquitination and degradation as specified by the N-end rule. Does not act on substrates with internal or C-terminal glutamine and does not act on non-glutamine residues in any position.</text>
</comment>
<evidence type="ECO:0000256" key="4">
    <source>
        <dbReference type="ARBA" id="ARBA00021247"/>
    </source>
</evidence>
<feature type="domain" description="Protein N-terminal glutamine amidohydrolase alpha beta roll" evidence="9">
    <location>
        <begin position="15"/>
        <end position="212"/>
    </location>
</feature>
<evidence type="ECO:0000259" key="9">
    <source>
        <dbReference type="Pfam" id="PF09764"/>
    </source>
</evidence>
<dbReference type="GO" id="GO:0005634">
    <property type="term" value="C:nucleus"/>
    <property type="evidence" value="ECO:0007669"/>
    <property type="project" value="TreeGrafter"/>
</dbReference>
<evidence type="ECO:0000256" key="6">
    <source>
        <dbReference type="ARBA" id="ARBA00029677"/>
    </source>
</evidence>
<dbReference type="InterPro" id="IPR023128">
    <property type="entry name" value="Prot_N_Gln_amidohydro_ab_roll"/>
</dbReference>
<organism evidence="10 11">
    <name type="scientific">Ambispora leptoticha</name>
    <dbReference type="NCBI Taxonomy" id="144679"/>
    <lineage>
        <taxon>Eukaryota</taxon>
        <taxon>Fungi</taxon>
        <taxon>Fungi incertae sedis</taxon>
        <taxon>Mucoromycota</taxon>
        <taxon>Glomeromycotina</taxon>
        <taxon>Glomeromycetes</taxon>
        <taxon>Archaeosporales</taxon>
        <taxon>Ambisporaceae</taxon>
        <taxon>Ambispora</taxon>
    </lineage>
</organism>
<keyword evidence="5 8" id="KW-0378">Hydrolase</keyword>
<evidence type="ECO:0000256" key="1">
    <source>
        <dbReference type="ARBA" id="ARBA00008985"/>
    </source>
</evidence>
<keyword evidence="11" id="KW-1185">Reference proteome</keyword>
<dbReference type="EC" id="3.5.1.122" evidence="3 8"/>
<evidence type="ECO:0000256" key="8">
    <source>
        <dbReference type="RuleBase" id="RU367082"/>
    </source>
</evidence>
<evidence type="ECO:0000256" key="3">
    <source>
        <dbReference type="ARBA" id="ARBA00012718"/>
    </source>
</evidence>
<gene>
    <name evidence="10" type="ORF">ALEPTO_LOCUS9336</name>
</gene>
<evidence type="ECO:0000313" key="10">
    <source>
        <dbReference type="EMBL" id="CAG8630576.1"/>
    </source>
</evidence>
<dbReference type="AlphaFoldDB" id="A0A9N9D964"/>
<accession>A0A9N9D964</accession>
<protein>
    <recommendedName>
        <fullName evidence="4 8">Protein N-terminal glutamine amidohydrolase</fullName>
        <ecNumber evidence="3 8">3.5.1.122</ecNumber>
    </recommendedName>
    <alternativeName>
        <fullName evidence="6 8">Protein NH2-terminal glutamine deamidase</fullName>
    </alternativeName>
</protein>
<dbReference type="PANTHER" id="PTHR13035">
    <property type="entry name" value="PROTEIN N-TERMINAL GLUTAMINE AMIDOHYDROLASE"/>
    <property type="match status" value="1"/>
</dbReference>
<dbReference type="Proteomes" id="UP000789508">
    <property type="component" value="Unassembled WGS sequence"/>
</dbReference>
<sequence>MPTSPPQITLSTLTYTACYCEENVYLLCRKLVCDKHPENDKDSLASSDFKIYAVFISNKNETIPLFRQRASLQDNGFIIWDYHVILVYTQPMYDKEKKKSWVYDLDTTLDFPCDFETYAREALIDVNNDDESFERLYRVIPAETFLEVFASDRSHMINSDDGTWMSPPPLYPPILSSKGTRMNLPLFIDMMENKDSKDYGKVFQEGEFIEYFTSKR</sequence>
<comment type="caution">
    <text evidence="10">The sequence shown here is derived from an EMBL/GenBank/DDBJ whole genome shotgun (WGS) entry which is preliminary data.</text>
</comment>